<sequence length="64" mass="7417">MSSQQGDYLKEIIKILSDEVTEGFYMWESKETPLVAEITTKPSGGIDLPKRMRVRLEVHFETEK</sequence>
<organism evidence="1">
    <name type="scientific">marine sediment metagenome</name>
    <dbReference type="NCBI Taxonomy" id="412755"/>
    <lineage>
        <taxon>unclassified sequences</taxon>
        <taxon>metagenomes</taxon>
        <taxon>ecological metagenomes</taxon>
    </lineage>
</organism>
<evidence type="ECO:0000313" key="1">
    <source>
        <dbReference type="EMBL" id="KKL74718.1"/>
    </source>
</evidence>
<proteinExistence type="predicted"/>
<accession>A0A0F9EKS2</accession>
<name>A0A0F9EKS2_9ZZZZ</name>
<comment type="caution">
    <text evidence="1">The sequence shown here is derived from an EMBL/GenBank/DDBJ whole genome shotgun (WGS) entry which is preliminary data.</text>
</comment>
<dbReference type="EMBL" id="LAZR01024563">
    <property type="protein sequence ID" value="KKL74718.1"/>
    <property type="molecule type" value="Genomic_DNA"/>
</dbReference>
<reference evidence="1" key="1">
    <citation type="journal article" date="2015" name="Nature">
        <title>Complex archaea that bridge the gap between prokaryotes and eukaryotes.</title>
        <authorList>
            <person name="Spang A."/>
            <person name="Saw J.H."/>
            <person name="Jorgensen S.L."/>
            <person name="Zaremba-Niedzwiedzka K."/>
            <person name="Martijn J."/>
            <person name="Lind A.E."/>
            <person name="van Eijk R."/>
            <person name="Schleper C."/>
            <person name="Guy L."/>
            <person name="Ettema T.J."/>
        </authorList>
    </citation>
    <scope>NUCLEOTIDE SEQUENCE</scope>
</reference>
<gene>
    <name evidence="1" type="ORF">LCGC14_2062110</name>
</gene>
<protein>
    <submittedName>
        <fullName evidence="1">Uncharacterized protein</fullName>
    </submittedName>
</protein>
<dbReference type="AlphaFoldDB" id="A0A0F9EKS2"/>